<dbReference type="Pfam" id="PF26259">
    <property type="entry name" value="DUF8063"/>
    <property type="match status" value="1"/>
</dbReference>
<keyword evidence="2" id="KW-1185">Reference proteome</keyword>
<name>M0BET8_9EURY</name>
<evidence type="ECO:0000313" key="1">
    <source>
        <dbReference type="EMBL" id="ELZ09406.1"/>
    </source>
</evidence>
<comment type="caution">
    <text evidence="1">The sequence shown here is derived from an EMBL/GenBank/DDBJ whole genome shotgun (WGS) entry which is preliminary data.</text>
</comment>
<gene>
    <name evidence="1" type="ORF">C479_11320</name>
</gene>
<dbReference type="InterPro" id="IPR058376">
    <property type="entry name" value="DUF8063"/>
</dbReference>
<dbReference type="AlphaFoldDB" id="M0BET8"/>
<sequence length="170" mass="17268">MTAIAVALAVGMGGATAQAQNATNETTVEGTPVDEDLTLTDWEFSDGTFTLTFDLQGERPKTVTVAESTQPGEGTQASAIRRERLLPGENTITLTTRTAGGEAAAAITTSDSIDAGRQVTVSTGQTTGENPFAPFGGTSGVLSGVGLSMLMSGGAAAWVLRSEENGVIKA</sequence>
<protein>
    <submittedName>
        <fullName evidence="1">Uncharacterized protein</fullName>
    </submittedName>
</protein>
<dbReference type="STRING" id="1227490.C479_11320"/>
<accession>M0BET8</accession>
<evidence type="ECO:0000313" key="2">
    <source>
        <dbReference type="Proteomes" id="UP000011560"/>
    </source>
</evidence>
<organism evidence="1 2">
    <name type="scientific">Halovivax asiaticus JCM 14624</name>
    <dbReference type="NCBI Taxonomy" id="1227490"/>
    <lineage>
        <taxon>Archaea</taxon>
        <taxon>Methanobacteriati</taxon>
        <taxon>Methanobacteriota</taxon>
        <taxon>Stenosarchaea group</taxon>
        <taxon>Halobacteria</taxon>
        <taxon>Halobacteriales</taxon>
        <taxon>Natrialbaceae</taxon>
        <taxon>Halovivax</taxon>
    </lineage>
</organism>
<proteinExistence type="predicted"/>
<dbReference type="Proteomes" id="UP000011560">
    <property type="component" value="Unassembled WGS sequence"/>
</dbReference>
<dbReference type="EMBL" id="AOIQ01000017">
    <property type="protein sequence ID" value="ELZ09406.1"/>
    <property type="molecule type" value="Genomic_DNA"/>
</dbReference>
<reference evidence="1 2" key="1">
    <citation type="journal article" date="2014" name="PLoS Genet.">
        <title>Phylogenetically driven sequencing of extremely halophilic archaea reveals strategies for static and dynamic osmo-response.</title>
        <authorList>
            <person name="Becker E.A."/>
            <person name="Seitzer P.M."/>
            <person name="Tritt A."/>
            <person name="Larsen D."/>
            <person name="Krusor M."/>
            <person name="Yao A.I."/>
            <person name="Wu D."/>
            <person name="Madern D."/>
            <person name="Eisen J.A."/>
            <person name="Darling A.E."/>
            <person name="Facciotti M.T."/>
        </authorList>
    </citation>
    <scope>NUCLEOTIDE SEQUENCE [LARGE SCALE GENOMIC DNA]</scope>
    <source>
        <strain evidence="1 2">JCM 14624</strain>
    </source>
</reference>